<dbReference type="EMBL" id="AP024702">
    <property type="protein sequence ID" value="BCX46189.1"/>
    <property type="molecule type" value="Genomic_DNA"/>
</dbReference>
<name>A0ABM7R9D1_9BACT</name>
<dbReference type="Proteomes" id="UP001374893">
    <property type="component" value="Chromosome"/>
</dbReference>
<reference evidence="2 3" key="1">
    <citation type="submission" date="2021-06" db="EMBL/GenBank/DDBJ databases">
        <title>Complete genome of Haloferula helveola possessing various polysaccharide degrading enzymes.</title>
        <authorList>
            <person name="Takami H."/>
            <person name="Huang C."/>
            <person name="Hamasaki K."/>
        </authorList>
    </citation>
    <scope>NUCLEOTIDE SEQUENCE [LARGE SCALE GENOMIC DNA]</scope>
    <source>
        <strain evidence="2 3">CN-1</strain>
    </source>
</reference>
<keyword evidence="3" id="KW-1185">Reference proteome</keyword>
<evidence type="ECO:0000256" key="1">
    <source>
        <dbReference type="SAM" id="MobiDB-lite"/>
    </source>
</evidence>
<organism evidence="2 3">
    <name type="scientific">Haloferula helveola</name>
    <dbReference type="NCBI Taxonomy" id="490095"/>
    <lineage>
        <taxon>Bacteria</taxon>
        <taxon>Pseudomonadati</taxon>
        <taxon>Verrucomicrobiota</taxon>
        <taxon>Verrucomicrobiia</taxon>
        <taxon>Verrucomicrobiales</taxon>
        <taxon>Verrucomicrobiaceae</taxon>
        <taxon>Haloferula</taxon>
    </lineage>
</organism>
<evidence type="ECO:0000313" key="3">
    <source>
        <dbReference type="Proteomes" id="UP001374893"/>
    </source>
</evidence>
<protein>
    <submittedName>
        <fullName evidence="2">Uncharacterized protein</fullName>
    </submittedName>
</protein>
<sequence length="1235" mass="134701">MITVSLMVLLSLLAVGLLSLSTVSLRGSRALGAQAEARSNARMALVMAIGELQRAAGPDQKITAPAGILAGNGAQPPHYTGAWEARGNPRDSNASDGLGRTPGYESSASFDRWLVSNSNWEATRGENFAAAANIQDPVRIIDDGTVGDNPEDEVVAGGIAVEGKQADQRGRLAWWVGENATKASVRVRDESIRDREPTRAEALASAATPGPYGLEALSELSVEANTTDTDKVVSIEEAALLPTRDGGLIPADVLASHYHDLTSDASSLLVNVTQGGLRKDLSLFFEGDPEEGSWEGSIKSGDAPVGPYGETALSPHNEFDTGDWKQLRQHYALHKFRRSDRDGLLTGTMGDTLRAVDDYNPPSRFRAPYPSWNYQRTRVSPVILRFAFVLSLGVEDASRGRVSADKLNQISPKTRTYDPELNKYMVTFHAYPVAALWNPYNLPMECPGFSIGSMGMSIENTVTIGGKSLDYQWINHNYSTEGGQWHVTGMTVDNSFTLAPGEVKMFFGSKEVHRDQAQSYARGSVVRSLRDVSFDASPLGGDFGAGVVKNGVMPNTFNPGDGNFPGDKLLYGFFANRTDQIRLSTNIFTPQGSRAAGPREDFNGLIYYGTYSSFDVRMISRSFGGGNGWRYPALWWINWGGDRAKASQASKWSGKVGWRNDDENPVRLNQPINAFFNVADLVGGRRQPFMVVDLRLKSTEADDDQRNPNVTWLHNIPAHGYAGCSGQGTPGVQVSGAGNVVTAAHSNPYTMHYAPVQSAGAAWNELQLDSIDGEVRPFMGNSYYPGGQHKAVAMEMPLVPLQSIAQLQHVPQVPIDATRWSGLGMQNYAIANSFASPHLPSDQITSEGWLVWLDNRVDNADSRSNQEADLDGKKWYVTVNGTGPPSEHFKPTRHLDRSYVANSLLWDDFFFSGLTEYTGDFYARAGGQRRRLDDVVDGFFGDGETLPNSRHRPSLGGRTADEVSSDVLKAGGYRRAAAYITVDGGFNVNSVSKQAWKAFLASNLRKNQVAFDSRGRLRTEVEKSDLEEYVISRCTLANGESFEVGESSGEKWLGYRVVSEEDLDDLAEKMVEEVKERGPFRSIGEFVNRRLEPGGGDLSLRGALQAALDRSSVNADLASDTIRSSEIFGTDYANESAALLSRHAGSPEYVMQGDLLQSIGPLVQVRSDTFTVRAYGESSDGSAQAWCEATVQRVADWVDPGDDPAGEFVDLTDVSQSFGRRLEIVAFRWLTPSEV</sequence>
<gene>
    <name evidence="2" type="ORF">HAHE_00970</name>
</gene>
<proteinExistence type="predicted"/>
<evidence type="ECO:0000313" key="2">
    <source>
        <dbReference type="EMBL" id="BCX46189.1"/>
    </source>
</evidence>
<feature type="region of interest" description="Disordered" evidence="1">
    <location>
        <begin position="67"/>
        <end position="106"/>
    </location>
</feature>
<accession>A0ABM7R9D1</accession>